<proteinExistence type="predicted"/>
<dbReference type="RefSeq" id="WP_145184660.1">
    <property type="nucleotide sequence ID" value="NZ_CP036266.1"/>
</dbReference>
<reference evidence="1 2" key="1">
    <citation type="submission" date="2019-02" db="EMBL/GenBank/DDBJ databases">
        <title>Deep-cultivation of Planctomycetes and their phenomic and genomic characterization uncovers novel biology.</title>
        <authorList>
            <person name="Wiegand S."/>
            <person name="Jogler M."/>
            <person name="Boedeker C."/>
            <person name="Pinto D."/>
            <person name="Vollmers J."/>
            <person name="Rivas-Marin E."/>
            <person name="Kohn T."/>
            <person name="Peeters S.H."/>
            <person name="Heuer A."/>
            <person name="Rast P."/>
            <person name="Oberbeckmann S."/>
            <person name="Bunk B."/>
            <person name="Jeske O."/>
            <person name="Meyerdierks A."/>
            <person name="Storesund J.E."/>
            <person name="Kallscheuer N."/>
            <person name="Luecker S."/>
            <person name="Lage O.M."/>
            <person name="Pohl T."/>
            <person name="Merkel B.J."/>
            <person name="Hornburger P."/>
            <person name="Mueller R.-W."/>
            <person name="Bruemmer F."/>
            <person name="Labrenz M."/>
            <person name="Spormann A.M."/>
            <person name="Op den Camp H."/>
            <person name="Overmann J."/>
            <person name="Amann R."/>
            <person name="Jetten M.S.M."/>
            <person name="Mascher T."/>
            <person name="Medema M.H."/>
            <person name="Devos D.P."/>
            <person name="Kaster A.-K."/>
            <person name="Ovreas L."/>
            <person name="Rohde M."/>
            <person name="Galperin M.Y."/>
            <person name="Jogler C."/>
        </authorList>
    </citation>
    <scope>NUCLEOTIDE SEQUENCE [LARGE SCALE GENOMIC DNA]</scope>
    <source>
        <strain evidence="1 2">HG66A1</strain>
    </source>
</reference>
<evidence type="ECO:0000313" key="1">
    <source>
        <dbReference type="EMBL" id="QDT21018.1"/>
    </source>
</evidence>
<name>A0A517PNU1_9PLAN</name>
<dbReference type="OrthoDB" id="3727885at2"/>
<dbReference type="AlphaFoldDB" id="A0A517PNU1"/>
<protein>
    <submittedName>
        <fullName evidence="1">Uncharacterized protein</fullName>
    </submittedName>
</protein>
<accession>A0A517PNU1</accession>
<organism evidence="1 2">
    <name type="scientific">Gimesia chilikensis</name>
    <dbReference type="NCBI Taxonomy" id="2605989"/>
    <lineage>
        <taxon>Bacteria</taxon>
        <taxon>Pseudomonadati</taxon>
        <taxon>Planctomycetota</taxon>
        <taxon>Planctomycetia</taxon>
        <taxon>Planctomycetales</taxon>
        <taxon>Planctomycetaceae</taxon>
        <taxon>Gimesia</taxon>
    </lineage>
</organism>
<sequence>MPAEKDYGRIFFPGNPWPKGHKIIKCDWSARIERATGLWFDFHIESESYSAADKRKDLPDDEDENLSPTASHTLWDNYNSLTLSTTRWVGTAYGFQAGDRDLPFNFKKLSGQQFEIDTPPVTEGYPRPFAIYRWGHEEVAYQTLKFRKEPKKSTFSIDWQGRIGGFIDNKPDFPYPFHMKLKGVAFQGIIFSAGTDRHQAYDLATPYVEHASRYKFRNRKDHTALVPG</sequence>
<dbReference type="EMBL" id="CP036266">
    <property type="protein sequence ID" value="QDT21018.1"/>
    <property type="molecule type" value="Genomic_DNA"/>
</dbReference>
<dbReference type="Proteomes" id="UP000320421">
    <property type="component" value="Chromosome"/>
</dbReference>
<keyword evidence="2" id="KW-1185">Reference proteome</keyword>
<evidence type="ECO:0000313" key="2">
    <source>
        <dbReference type="Proteomes" id="UP000320421"/>
    </source>
</evidence>
<gene>
    <name evidence="1" type="ORF">HG66A1_28110</name>
</gene>